<dbReference type="GO" id="GO:0002143">
    <property type="term" value="P:tRNA wobble position uridine thiolation"/>
    <property type="evidence" value="ECO:0007669"/>
    <property type="project" value="TreeGrafter"/>
</dbReference>
<dbReference type="PANTHER" id="PTHR34874:SF3">
    <property type="entry name" value="SULFURTRANSFERASE TUSD"/>
    <property type="match status" value="1"/>
</dbReference>
<dbReference type="GO" id="GO:0097163">
    <property type="term" value="F:sulfur carrier activity"/>
    <property type="evidence" value="ECO:0007669"/>
    <property type="project" value="TreeGrafter"/>
</dbReference>
<accession>A0A1S1NYH4</accession>
<comment type="subcellular location">
    <subcellularLocation>
        <location evidence="1">Cytoplasm</location>
    </subcellularLocation>
</comment>
<dbReference type="EMBL" id="CP043420">
    <property type="protein sequence ID" value="QEL11077.1"/>
    <property type="molecule type" value="Genomic_DNA"/>
</dbReference>
<dbReference type="NCBIfam" id="NF001237">
    <property type="entry name" value="PRK00207.1"/>
    <property type="match status" value="1"/>
</dbReference>
<dbReference type="SUPFAM" id="SSF75169">
    <property type="entry name" value="DsrEFH-like"/>
    <property type="match status" value="1"/>
</dbReference>
<dbReference type="PANTHER" id="PTHR34874">
    <property type="entry name" value="PROTEIN YCHN"/>
    <property type="match status" value="1"/>
</dbReference>
<dbReference type="AlphaFoldDB" id="A0A1S1NYH4"/>
<dbReference type="Pfam" id="PF02635">
    <property type="entry name" value="DsrE"/>
    <property type="match status" value="1"/>
</dbReference>
<keyword evidence="3" id="KW-0963">Cytoplasm</keyword>
<gene>
    <name evidence="5" type="primary">tusD</name>
    <name evidence="5" type="ORF">FY550_08010</name>
</gene>
<evidence type="ECO:0000256" key="4">
    <source>
        <dbReference type="ARBA" id="ARBA00022679"/>
    </source>
</evidence>
<proteinExistence type="inferred from homology"/>
<dbReference type="OrthoDB" id="9787483at2"/>
<dbReference type="InterPro" id="IPR027396">
    <property type="entry name" value="DsrEFH-like"/>
</dbReference>
<dbReference type="KEGG" id="kuy:FY550_08010"/>
<dbReference type="STRING" id="657387.BH688_04265"/>
<name>A0A1S1NYH4_9GAMM</name>
<dbReference type="RefSeq" id="WP_070977440.1">
    <property type="nucleotide sequence ID" value="NZ_CP043420.1"/>
</dbReference>
<dbReference type="EC" id="2.8.1.-" evidence="5"/>
<protein>
    <submittedName>
        <fullName evidence="5">Sulfurtransferase complex subunit TusD</fullName>
        <ecNumber evidence="5">2.8.1.-</ecNumber>
    </submittedName>
</protein>
<dbReference type="Proteomes" id="UP000322553">
    <property type="component" value="Chromosome"/>
</dbReference>
<keyword evidence="6" id="KW-1185">Reference proteome</keyword>
<sequence>MNYALLVLGGPYSQQAAHSALRFAMALPQRGHRVGTVFFYHEGVYNAARLMTPPRDEPHLLNHWRELHDQQQTQLFVCVASALRRGLLDTREAQRHDMNIHTLEPPFELTGLGQLIEIGLSHDRFLTFAP</sequence>
<comment type="similarity">
    <text evidence="2">Belongs to the DsrE/TusD family.</text>
</comment>
<dbReference type="InterPro" id="IPR003787">
    <property type="entry name" value="Sulphur_relay_DsrE/F-like"/>
</dbReference>
<evidence type="ECO:0000313" key="5">
    <source>
        <dbReference type="EMBL" id="QEL11077.1"/>
    </source>
</evidence>
<dbReference type="NCBIfam" id="TIGR03012">
    <property type="entry name" value="sulf_tusD_dsrE"/>
    <property type="match status" value="1"/>
</dbReference>
<evidence type="ECO:0000256" key="2">
    <source>
        <dbReference type="ARBA" id="ARBA00007067"/>
    </source>
</evidence>
<dbReference type="GO" id="GO:1990228">
    <property type="term" value="C:sulfurtransferase complex"/>
    <property type="evidence" value="ECO:0007669"/>
    <property type="project" value="TreeGrafter"/>
</dbReference>
<dbReference type="Gene3D" id="3.40.1260.10">
    <property type="entry name" value="DsrEFH-like"/>
    <property type="match status" value="1"/>
</dbReference>
<dbReference type="InterPro" id="IPR017463">
    <property type="entry name" value="Sulphur_relay_TusD/DsrE"/>
</dbReference>
<reference evidence="5 6" key="1">
    <citation type="submission" date="2019-08" db="EMBL/GenBank/DDBJ databases">
        <title>Complete genome sequence of Kushneria sp. YCWA18, a halophilic phosphate-solubilizing bacterium isolated from Daqiao saltern in China.</title>
        <authorList>
            <person name="Du G.-X."/>
            <person name="Qu L.-Y."/>
        </authorList>
    </citation>
    <scope>NUCLEOTIDE SEQUENCE [LARGE SCALE GENOMIC DNA]</scope>
    <source>
        <strain evidence="5 6">YCWA18</strain>
    </source>
</reference>
<evidence type="ECO:0000256" key="3">
    <source>
        <dbReference type="ARBA" id="ARBA00022490"/>
    </source>
</evidence>
<evidence type="ECO:0000256" key="1">
    <source>
        <dbReference type="ARBA" id="ARBA00004496"/>
    </source>
</evidence>
<organism evidence="5 6">
    <name type="scientific">Kushneria phosphatilytica</name>
    <dbReference type="NCBI Taxonomy" id="657387"/>
    <lineage>
        <taxon>Bacteria</taxon>
        <taxon>Pseudomonadati</taxon>
        <taxon>Pseudomonadota</taxon>
        <taxon>Gammaproteobacteria</taxon>
        <taxon>Oceanospirillales</taxon>
        <taxon>Halomonadaceae</taxon>
        <taxon>Kushneria</taxon>
    </lineage>
</organism>
<evidence type="ECO:0000313" key="6">
    <source>
        <dbReference type="Proteomes" id="UP000322553"/>
    </source>
</evidence>
<keyword evidence="4 5" id="KW-0808">Transferase</keyword>
<dbReference type="GO" id="GO:0016783">
    <property type="term" value="F:sulfurtransferase activity"/>
    <property type="evidence" value="ECO:0007669"/>
    <property type="project" value="InterPro"/>
</dbReference>